<comment type="subcellular location">
    <subcellularLocation>
        <location evidence="11">Cell membrane</location>
        <topology evidence="11">Multi-pass membrane protein</topology>
    </subcellularLocation>
    <subcellularLocation>
        <location evidence="2">Membrane</location>
        <topology evidence="2">Multi-pass membrane protein</topology>
    </subcellularLocation>
</comment>
<dbReference type="GO" id="GO:0050136">
    <property type="term" value="F:NADH dehydrogenase (quinone) (non-electrogenic) activity"/>
    <property type="evidence" value="ECO:0007669"/>
    <property type="project" value="UniProtKB-UniRule"/>
</dbReference>
<protein>
    <recommendedName>
        <fullName evidence="11">NADH-quinone oxidoreductase subunit K</fullName>
        <ecNumber evidence="11">7.1.1.-</ecNumber>
    </recommendedName>
    <alternativeName>
        <fullName evidence="11">NADH dehydrogenase I subunit K</fullName>
    </alternativeName>
    <alternativeName>
        <fullName evidence="11">NDH-1 subunit K</fullName>
    </alternativeName>
</protein>
<evidence type="ECO:0000256" key="3">
    <source>
        <dbReference type="ARBA" id="ARBA00010519"/>
    </source>
</evidence>
<dbReference type="InterPro" id="IPR001133">
    <property type="entry name" value="NADH_UbQ_OxRdtase_chain4L/K"/>
</dbReference>
<keyword evidence="11" id="KW-1003">Cell membrane</keyword>
<reference evidence="12 13" key="1">
    <citation type="submission" date="2020-08" db="EMBL/GenBank/DDBJ databases">
        <title>Genomic Encyclopedia of Type Strains, Phase IV (KMG-IV): sequencing the most valuable type-strain genomes for metagenomic binning, comparative biology and taxonomic classification.</title>
        <authorList>
            <person name="Goeker M."/>
        </authorList>
    </citation>
    <scope>NUCLEOTIDE SEQUENCE [LARGE SCALE GENOMIC DNA]</scope>
    <source>
        <strain evidence="12 13">DSM 103725</strain>
    </source>
</reference>
<keyword evidence="9 11" id="KW-0520">NAD</keyword>
<comment type="function">
    <text evidence="1 11">NDH-1 shuttles electrons from NADH, via FMN and iron-sulfur (Fe-S) centers, to quinones in the respiratory chain. The immediate electron acceptor for the enzyme in this species is believed to be ubiquinone. Couples the redox reaction to proton translocation (for every two electrons transferred, four hydrogen ions are translocated across the cytoplasmic membrane), and thus conserves the redox energy in a proton gradient.</text>
</comment>
<keyword evidence="10 11" id="KW-0472">Membrane</keyword>
<feature type="transmembrane region" description="Helical" evidence="11">
    <location>
        <begin position="12"/>
        <end position="31"/>
    </location>
</feature>
<keyword evidence="5 11" id="KW-0812">Transmembrane</keyword>
<evidence type="ECO:0000256" key="2">
    <source>
        <dbReference type="ARBA" id="ARBA00004141"/>
    </source>
</evidence>
<dbReference type="Gene3D" id="1.10.287.3510">
    <property type="match status" value="1"/>
</dbReference>
<evidence type="ECO:0000256" key="4">
    <source>
        <dbReference type="ARBA" id="ARBA00022448"/>
    </source>
</evidence>
<organism evidence="12 13">
    <name type="scientific">Algisphaera agarilytica</name>
    <dbReference type="NCBI Taxonomy" id="1385975"/>
    <lineage>
        <taxon>Bacteria</taxon>
        <taxon>Pseudomonadati</taxon>
        <taxon>Planctomycetota</taxon>
        <taxon>Phycisphaerae</taxon>
        <taxon>Phycisphaerales</taxon>
        <taxon>Phycisphaeraceae</taxon>
        <taxon>Algisphaera</taxon>
    </lineage>
</organism>
<evidence type="ECO:0000256" key="6">
    <source>
        <dbReference type="ARBA" id="ARBA00022719"/>
    </source>
</evidence>
<keyword evidence="8 11" id="KW-1133">Transmembrane helix</keyword>
<dbReference type="NCBIfam" id="NF004320">
    <property type="entry name" value="PRK05715.1-2"/>
    <property type="match status" value="1"/>
</dbReference>
<dbReference type="GO" id="GO:0030964">
    <property type="term" value="C:NADH dehydrogenase complex"/>
    <property type="evidence" value="ECO:0007669"/>
    <property type="project" value="TreeGrafter"/>
</dbReference>
<dbReference type="GO" id="GO:0005886">
    <property type="term" value="C:plasma membrane"/>
    <property type="evidence" value="ECO:0007669"/>
    <property type="project" value="UniProtKB-SubCell"/>
</dbReference>
<evidence type="ECO:0000256" key="9">
    <source>
        <dbReference type="ARBA" id="ARBA00023027"/>
    </source>
</evidence>
<comment type="caution">
    <text evidence="12">The sequence shown here is derived from an EMBL/GenBank/DDBJ whole genome shotgun (WGS) entry which is preliminary data.</text>
</comment>
<evidence type="ECO:0000313" key="13">
    <source>
        <dbReference type="Proteomes" id="UP000541810"/>
    </source>
</evidence>
<feature type="transmembrane region" description="Helical" evidence="11">
    <location>
        <begin position="69"/>
        <end position="92"/>
    </location>
</feature>
<dbReference type="GO" id="GO:0042773">
    <property type="term" value="P:ATP synthesis coupled electron transport"/>
    <property type="evidence" value="ECO:0007669"/>
    <property type="project" value="InterPro"/>
</dbReference>
<keyword evidence="11" id="KW-0830">Ubiquinone</keyword>
<keyword evidence="4 11" id="KW-0813">Transport</keyword>
<dbReference type="EC" id="7.1.1.-" evidence="11"/>
<keyword evidence="7 11" id="KW-1278">Translocase</keyword>
<keyword evidence="13" id="KW-1185">Reference proteome</keyword>
<dbReference type="PANTHER" id="PTHR11434">
    <property type="entry name" value="NADH-UBIQUINONE OXIDOREDUCTASE SUBUNIT ND4L"/>
    <property type="match status" value="1"/>
</dbReference>
<dbReference type="GO" id="GO:0048038">
    <property type="term" value="F:quinone binding"/>
    <property type="evidence" value="ECO:0007669"/>
    <property type="project" value="UniProtKB-KW"/>
</dbReference>
<comment type="subunit">
    <text evidence="11">NDH-1 is composed of 14 different subunits. Subunits NuoA, H, J, K, L, M, N constitute the membrane sector of the complex.</text>
</comment>
<dbReference type="PANTHER" id="PTHR11434:SF21">
    <property type="entry name" value="NADH DEHYDROGENASE SUBUNIT 4L-RELATED"/>
    <property type="match status" value="1"/>
</dbReference>
<evidence type="ECO:0000256" key="1">
    <source>
        <dbReference type="ARBA" id="ARBA00002378"/>
    </source>
</evidence>
<gene>
    <name evidence="11" type="primary">nuoK</name>
    <name evidence="12" type="ORF">HNQ40_003078</name>
</gene>
<dbReference type="Pfam" id="PF00420">
    <property type="entry name" value="Oxidored_q2"/>
    <property type="match status" value="1"/>
</dbReference>
<evidence type="ECO:0000256" key="8">
    <source>
        <dbReference type="ARBA" id="ARBA00022989"/>
    </source>
</evidence>
<dbReference type="FunFam" id="1.10.287.3510:FF:000001">
    <property type="entry name" value="NADH-quinone oxidoreductase subunit K"/>
    <property type="match status" value="1"/>
</dbReference>
<comment type="catalytic activity">
    <reaction evidence="11">
        <text>a quinone + NADH + 5 H(+)(in) = a quinol + NAD(+) + 4 H(+)(out)</text>
        <dbReference type="Rhea" id="RHEA:57888"/>
        <dbReference type="ChEBI" id="CHEBI:15378"/>
        <dbReference type="ChEBI" id="CHEBI:24646"/>
        <dbReference type="ChEBI" id="CHEBI:57540"/>
        <dbReference type="ChEBI" id="CHEBI:57945"/>
        <dbReference type="ChEBI" id="CHEBI:132124"/>
    </reaction>
</comment>
<proteinExistence type="inferred from homology"/>
<dbReference type="Proteomes" id="UP000541810">
    <property type="component" value="Unassembled WGS sequence"/>
</dbReference>
<comment type="similarity">
    <text evidence="3 11">Belongs to the complex I subunit 4L family.</text>
</comment>
<keyword evidence="6 11" id="KW-0874">Quinone</keyword>
<name>A0A7X0H8Z0_9BACT</name>
<feature type="transmembrane region" description="Helical" evidence="11">
    <location>
        <begin position="38"/>
        <end position="57"/>
    </location>
</feature>
<evidence type="ECO:0000256" key="11">
    <source>
        <dbReference type="HAMAP-Rule" id="MF_01456"/>
    </source>
</evidence>
<evidence type="ECO:0000256" key="5">
    <source>
        <dbReference type="ARBA" id="ARBA00022692"/>
    </source>
</evidence>
<dbReference type="RefSeq" id="WP_184678753.1">
    <property type="nucleotide sequence ID" value="NZ_JACHGY010000001.1"/>
</dbReference>
<evidence type="ECO:0000256" key="10">
    <source>
        <dbReference type="ARBA" id="ARBA00023136"/>
    </source>
</evidence>
<dbReference type="InterPro" id="IPR039428">
    <property type="entry name" value="NUOK/Mnh_C1-like"/>
</dbReference>
<dbReference type="EMBL" id="JACHGY010000001">
    <property type="protein sequence ID" value="MBB6431272.1"/>
    <property type="molecule type" value="Genomic_DNA"/>
</dbReference>
<dbReference type="AlphaFoldDB" id="A0A7X0H8Z0"/>
<sequence length="108" mass="11710">MSSLLALSSPMLSHYLLTGAVLFVLGMIGFVSRRNLIVMFLCTEMMFQGVVVTLVAFSAFHGNYTGQTFVIFVLTIAAAEAALALGLVVLLFRRKQTLDASAWSSMRG</sequence>
<dbReference type="HAMAP" id="MF_01456">
    <property type="entry name" value="NDH1_NuoK"/>
    <property type="match status" value="1"/>
</dbReference>
<evidence type="ECO:0000256" key="7">
    <source>
        <dbReference type="ARBA" id="ARBA00022967"/>
    </source>
</evidence>
<evidence type="ECO:0000313" key="12">
    <source>
        <dbReference type="EMBL" id="MBB6431272.1"/>
    </source>
</evidence>
<accession>A0A7X0H8Z0</accession>